<proteinExistence type="predicted"/>
<dbReference type="PANTHER" id="PTHR22796:SF1">
    <property type="entry name" value="VWFA DOMAIN-CONTAINING PROTEIN"/>
    <property type="match status" value="1"/>
</dbReference>
<feature type="domain" description="VLIG-type G" evidence="1">
    <location>
        <begin position="168"/>
        <end position="267"/>
    </location>
</feature>
<protein>
    <recommendedName>
        <fullName evidence="1">VLIG-type G domain-containing protein</fullName>
    </recommendedName>
</protein>
<dbReference type="PROSITE" id="PS51717">
    <property type="entry name" value="G_VLIG"/>
    <property type="match status" value="1"/>
</dbReference>
<keyword evidence="4" id="KW-1185">Reference proteome</keyword>
<dbReference type="AlphaFoldDB" id="A0A814F4B6"/>
<evidence type="ECO:0000313" key="3">
    <source>
        <dbReference type="EMBL" id="CAF3749282.1"/>
    </source>
</evidence>
<dbReference type="GO" id="GO:0005525">
    <property type="term" value="F:GTP binding"/>
    <property type="evidence" value="ECO:0007669"/>
    <property type="project" value="InterPro"/>
</dbReference>
<dbReference type="Gene3D" id="3.40.50.300">
    <property type="entry name" value="P-loop containing nucleotide triphosphate hydrolases"/>
    <property type="match status" value="1"/>
</dbReference>
<evidence type="ECO:0000313" key="2">
    <source>
        <dbReference type="EMBL" id="CAF0976420.1"/>
    </source>
</evidence>
<dbReference type="Proteomes" id="UP000663829">
    <property type="component" value="Unassembled WGS sequence"/>
</dbReference>
<dbReference type="OrthoDB" id="1597724at2759"/>
<comment type="caution">
    <text evidence="2">The sequence shown here is derived from an EMBL/GenBank/DDBJ whole genome shotgun (WGS) entry which is preliminary data.</text>
</comment>
<dbReference type="Pfam" id="PF25683">
    <property type="entry name" value="URGCP_GTPase"/>
    <property type="match status" value="1"/>
</dbReference>
<evidence type="ECO:0000259" key="1">
    <source>
        <dbReference type="PROSITE" id="PS51717"/>
    </source>
</evidence>
<dbReference type="EMBL" id="CAJNOQ010002751">
    <property type="protein sequence ID" value="CAF0976420.1"/>
    <property type="molecule type" value="Genomic_DNA"/>
</dbReference>
<dbReference type="InterPro" id="IPR030383">
    <property type="entry name" value="G_VLIG_dom"/>
</dbReference>
<dbReference type="EMBL" id="CAJOBC010002751">
    <property type="protein sequence ID" value="CAF3749282.1"/>
    <property type="molecule type" value="Genomic_DNA"/>
</dbReference>
<dbReference type="InterPro" id="IPR027417">
    <property type="entry name" value="P-loop_NTPase"/>
</dbReference>
<evidence type="ECO:0000313" key="4">
    <source>
        <dbReference type="Proteomes" id="UP000663829"/>
    </source>
</evidence>
<reference evidence="2" key="1">
    <citation type="submission" date="2021-02" db="EMBL/GenBank/DDBJ databases">
        <authorList>
            <person name="Nowell W R."/>
        </authorList>
    </citation>
    <scope>NUCLEOTIDE SEQUENCE</scope>
</reference>
<dbReference type="Proteomes" id="UP000681722">
    <property type="component" value="Unassembled WGS sequence"/>
</dbReference>
<organism evidence="2 4">
    <name type="scientific">Didymodactylos carnosus</name>
    <dbReference type="NCBI Taxonomy" id="1234261"/>
    <lineage>
        <taxon>Eukaryota</taxon>
        <taxon>Metazoa</taxon>
        <taxon>Spiralia</taxon>
        <taxon>Gnathifera</taxon>
        <taxon>Rotifera</taxon>
        <taxon>Eurotatoria</taxon>
        <taxon>Bdelloidea</taxon>
        <taxon>Philodinida</taxon>
        <taxon>Philodinidae</taxon>
        <taxon>Didymodactylos</taxon>
    </lineage>
</organism>
<gene>
    <name evidence="2" type="ORF">GPM918_LOCUS12515</name>
    <name evidence="3" type="ORF">SRO942_LOCUS12515</name>
</gene>
<sequence>MLTKCYASDQAYDVEKHPLLKCFTGILSLENHQVRTLTVTQLTKQIEFCSPSAIKTLTDRKDEAFNEYDRDQQNQSKQEAYFEAKRLFAGNTFGIEHLRREICHLYTSNPTRYESYPALAAKHLIDGFALELLDGDAGMLENTRIRAVLLQIEQQLMEQHSLELMNRTIRIFILSILGGQSTGKSTLLNLMFGTHLHTSAGMCTRGVNMQLLKAENREEYDYILILDTEGIRAPEHTGSADSTWRDNHMATFAVLPANATIILINSEDDSAARKVLPTVMLAYQQSKLTASSTVQLSSRIFFVYTRVDMNDTKKLVNNIQAMFIDLKNNASKLQDGRNQDDQNINRMLFCDFRVKAENVVWIRRRLLEIPEAYNYRELVYESCSNSAAAGNLFSSNGEFYPYEKFAEYYPWLTHRATIEATHEVRQ</sequence>
<accession>A0A814F4B6</accession>
<dbReference type="PANTHER" id="PTHR22796">
    <property type="entry name" value="URG4-RELATED"/>
    <property type="match status" value="1"/>
</dbReference>
<dbReference type="SUPFAM" id="SSF52540">
    <property type="entry name" value="P-loop containing nucleoside triphosphate hydrolases"/>
    <property type="match status" value="1"/>
</dbReference>
<name>A0A814F4B6_9BILA</name>